<dbReference type="InterPro" id="IPR050156">
    <property type="entry name" value="TC-AMP_synthase_SUA5"/>
</dbReference>
<evidence type="ECO:0000256" key="8">
    <source>
        <dbReference type="ARBA" id="ARBA00022741"/>
    </source>
</evidence>
<evidence type="ECO:0000256" key="10">
    <source>
        <dbReference type="ARBA" id="ARBA00029774"/>
    </source>
</evidence>
<name>A0A1F5F3E3_9BACT</name>
<evidence type="ECO:0000256" key="3">
    <source>
        <dbReference type="ARBA" id="ARBA00012584"/>
    </source>
</evidence>
<dbReference type="Pfam" id="PF01300">
    <property type="entry name" value="Sua5_yciO_yrdC"/>
    <property type="match status" value="1"/>
</dbReference>
<organism evidence="13 14">
    <name type="scientific">Candidatus Collierbacteria bacterium RIFOXYA2_FULL_46_10</name>
    <dbReference type="NCBI Taxonomy" id="1817726"/>
    <lineage>
        <taxon>Bacteria</taxon>
        <taxon>Candidatus Collieribacteriota</taxon>
    </lineage>
</organism>
<keyword evidence="4" id="KW-0963">Cytoplasm</keyword>
<dbReference type="AlphaFoldDB" id="A0A1F5F3E3"/>
<comment type="similarity">
    <text evidence="2">Belongs to the SUA5 family.</text>
</comment>
<dbReference type="Gene3D" id="3.90.870.10">
    <property type="entry name" value="DHBP synthase"/>
    <property type="match status" value="1"/>
</dbReference>
<evidence type="ECO:0000313" key="13">
    <source>
        <dbReference type="EMBL" id="OGD74185.1"/>
    </source>
</evidence>
<dbReference type="GO" id="GO:0000049">
    <property type="term" value="F:tRNA binding"/>
    <property type="evidence" value="ECO:0007669"/>
    <property type="project" value="TreeGrafter"/>
</dbReference>
<comment type="catalytic activity">
    <reaction evidence="11">
        <text>L-threonine + hydrogencarbonate + ATP = L-threonylcarbamoyladenylate + diphosphate + H2O</text>
        <dbReference type="Rhea" id="RHEA:36407"/>
        <dbReference type="ChEBI" id="CHEBI:15377"/>
        <dbReference type="ChEBI" id="CHEBI:17544"/>
        <dbReference type="ChEBI" id="CHEBI:30616"/>
        <dbReference type="ChEBI" id="CHEBI:33019"/>
        <dbReference type="ChEBI" id="CHEBI:57926"/>
        <dbReference type="ChEBI" id="CHEBI:73682"/>
        <dbReference type="EC" id="2.7.7.87"/>
    </reaction>
</comment>
<dbReference type="InterPro" id="IPR003442">
    <property type="entry name" value="T6A_TsaE"/>
</dbReference>
<dbReference type="NCBIfam" id="TIGR00150">
    <property type="entry name" value="T6A_YjeE"/>
    <property type="match status" value="1"/>
</dbReference>
<dbReference type="InterPro" id="IPR027417">
    <property type="entry name" value="P-loop_NTPase"/>
</dbReference>
<evidence type="ECO:0000313" key="14">
    <source>
        <dbReference type="Proteomes" id="UP000176191"/>
    </source>
</evidence>
<dbReference type="NCBIfam" id="TIGR00057">
    <property type="entry name" value="L-threonylcarbamoyladenylate synthase"/>
    <property type="match status" value="1"/>
</dbReference>
<evidence type="ECO:0000259" key="12">
    <source>
        <dbReference type="PROSITE" id="PS51163"/>
    </source>
</evidence>
<evidence type="ECO:0000256" key="2">
    <source>
        <dbReference type="ARBA" id="ARBA00007663"/>
    </source>
</evidence>
<dbReference type="GO" id="GO:0061710">
    <property type="term" value="F:L-threonylcarbamoyladenylate synthase"/>
    <property type="evidence" value="ECO:0007669"/>
    <property type="project" value="UniProtKB-EC"/>
</dbReference>
<dbReference type="PANTHER" id="PTHR17490:SF16">
    <property type="entry name" value="THREONYLCARBAMOYL-AMP SYNTHASE"/>
    <property type="match status" value="1"/>
</dbReference>
<evidence type="ECO:0000256" key="5">
    <source>
        <dbReference type="ARBA" id="ARBA00022679"/>
    </source>
</evidence>
<keyword evidence="7" id="KW-0548">Nucleotidyltransferase</keyword>
<dbReference type="EC" id="2.7.7.87" evidence="3"/>
<sequence length="361" mass="39997">MQILSQNDPLAISLACQALSRGELIIYPTETCYGLGADPTNPQAITQLLAYKGDRHRQVAIAVASRAMAEQFVELNPIADNLYTHFLPGPITVISQSRHRLDKRLESATGTLGVRLPNFPLTLALLQQFGRPLTATSANTSGKKEPYSRSDWQKYTTSSKQSHVSLFLDAGSLANRPTSTVVDTTLNEPQILRQGQLIIPALSPSLISHSAKQTQQFAQTILSTHLALTRRLPLILALQGELGVGKTQFCKGLAHELGIHSVLSSPTYTLLKEYPYHTSKYQGVLYHIDTWRLPDVTELESSLHLSQLLKPGSILAIEWAGKAKKILHSYEKEIPILVINIKELDENTRQITYAFSSPEWN</sequence>
<evidence type="ECO:0000256" key="1">
    <source>
        <dbReference type="ARBA" id="ARBA00004496"/>
    </source>
</evidence>
<dbReference type="GO" id="GO:0005524">
    <property type="term" value="F:ATP binding"/>
    <property type="evidence" value="ECO:0007669"/>
    <property type="project" value="UniProtKB-KW"/>
</dbReference>
<reference evidence="13 14" key="1">
    <citation type="journal article" date="2016" name="Nat. Commun.">
        <title>Thousands of microbial genomes shed light on interconnected biogeochemical processes in an aquifer system.</title>
        <authorList>
            <person name="Anantharaman K."/>
            <person name="Brown C.T."/>
            <person name="Hug L.A."/>
            <person name="Sharon I."/>
            <person name="Castelle C.J."/>
            <person name="Probst A.J."/>
            <person name="Thomas B.C."/>
            <person name="Singh A."/>
            <person name="Wilkins M.J."/>
            <person name="Karaoz U."/>
            <person name="Brodie E.L."/>
            <person name="Williams K.H."/>
            <person name="Hubbard S.S."/>
            <person name="Banfield J.F."/>
        </authorList>
    </citation>
    <scope>NUCLEOTIDE SEQUENCE [LARGE SCALE GENOMIC DNA]</scope>
</reference>
<dbReference type="SUPFAM" id="SSF52540">
    <property type="entry name" value="P-loop containing nucleoside triphosphate hydrolases"/>
    <property type="match status" value="1"/>
</dbReference>
<keyword evidence="9" id="KW-0067">ATP-binding</keyword>
<accession>A0A1F5F3E3</accession>
<evidence type="ECO:0000256" key="4">
    <source>
        <dbReference type="ARBA" id="ARBA00022490"/>
    </source>
</evidence>
<evidence type="ECO:0000256" key="6">
    <source>
        <dbReference type="ARBA" id="ARBA00022694"/>
    </source>
</evidence>
<keyword evidence="5" id="KW-0808">Transferase</keyword>
<dbReference type="Proteomes" id="UP000176191">
    <property type="component" value="Unassembled WGS sequence"/>
</dbReference>
<protein>
    <recommendedName>
        <fullName evidence="10">L-threonylcarbamoyladenylate synthase</fullName>
        <ecNumber evidence="3">2.7.7.87</ecNumber>
    </recommendedName>
    <alternativeName>
        <fullName evidence="10">L-threonylcarbamoyladenylate synthase</fullName>
    </alternativeName>
</protein>
<evidence type="ECO:0000256" key="7">
    <source>
        <dbReference type="ARBA" id="ARBA00022695"/>
    </source>
</evidence>
<keyword evidence="8" id="KW-0547">Nucleotide-binding</keyword>
<proteinExistence type="inferred from homology"/>
<dbReference type="PANTHER" id="PTHR17490">
    <property type="entry name" value="SUA5"/>
    <property type="match status" value="1"/>
</dbReference>
<evidence type="ECO:0000256" key="11">
    <source>
        <dbReference type="ARBA" id="ARBA00048366"/>
    </source>
</evidence>
<dbReference type="GO" id="GO:0006450">
    <property type="term" value="P:regulation of translational fidelity"/>
    <property type="evidence" value="ECO:0007669"/>
    <property type="project" value="TreeGrafter"/>
</dbReference>
<keyword evidence="6" id="KW-0819">tRNA processing</keyword>
<dbReference type="EMBL" id="MFAK01000039">
    <property type="protein sequence ID" value="OGD74185.1"/>
    <property type="molecule type" value="Genomic_DNA"/>
</dbReference>
<gene>
    <name evidence="13" type="ORF">A2228_03280</name>
</gene>
<dbReference type="SUPFAM" id="SSF55821">
    <property type="entry name" value="YrdC/RibB"/>
    <property type="match status" value="1"/>
</dbReference>
<dbReference type="InterPro" id="IPR006070">
    <property type="entry name" value="Sua5-like_dom"/>
</dbReference>
<comment type="caution">
    <text evidence="13">The sequence shown here is derived from an EMBL/GenBank/DDBJ whole genome shotgun (WGS) entry which is preliminary data.</text>
</comment>
<evidence type="ECO:0000256" key="9">
    <source>
        <dbReference type="ARBA" id="ARBA00022840"/>
    </source>
</evidence>
<dbReference type="GO" id="GO:0002949">
    <property type="term" value="P:tRNA threonylcarbamoyladenosine modification"/>
    <property type="evidence" value="ECO:0007669"/>
    <property type="project" value="InterPro"/>
</dbReference>
<dbReference type="InterPro" id="IPR017945">
    <property type="entry name" value="DHBP_synth_RibB-like_a/b_dom"/>
</dbReference>
<dbReference type="GO" id="GO:0003725">
    <property type="term" value="F:double-stranded RNA binding"/>
    <property type="evidence" value="ECO:0007669"/>
    <property type="project" value="InterPro"/>
</dbReference>
<dbReference type="PROSITE" id="PS51163">
    <property type="entry name" value="YRDC"/>
    <property type="match status" value="1"/>
</dbReference>
<dbReference type="GO" id="GO:0005737">
    <property type="term" value="C:cytoplasm"/>
    <property type="evidence" value="ECO:0007669"/>
    <property type="project" value="UniProtKB-SubCell"/>
</dbReference>
<feature type="domain" description="YrdC-like" evidence="12">
    <location>
        <begin position="9"/>
        <end position="197"/>
    </location>
</feature>
<dbReference type="Pfam" id="PF02367">
    <property type="entry name" value="TsaE"/>
    <property type="match status" value="1"/>
</dbReference>
<dbReference type="Gene3D" id="3.40.50.300">
    <property type="entry name" value="P-loop containing nucleotide triphosphate hydrolases"/>
    <property type="match status" value="1"/>
</dbReference>
<comment type="subcellular location">
    <subcellularLocation>
        <location evidence="1">Cytoplasm</location>
    </subcellularLocation>
</comment>